<dbReference type="InterPro" id="IPR008571">
    <property type="entry name" value="HerA-like"/>
</dbReference>
<sequence length="662" mass="74028">MNAPPHPFDVLTDFLEREHANTAASVTEPGLEKTLRFVGYVLDLGYDNARIITCDPLKNTVGGIPRSSFLILAPRKPNGIPPHFSVLRVRDIAPTPLSEQVQQTYFELHKKSMPELDIWTTNELQWGALNCDMLGMMYPDPDQPLKVAFAGDQTNIRSPHHYLVYSPPDEVLDLIVNGLVPTEPRHSWTLGDLRPTETQFHHLLNGSEKTAPIPVRLASADFIATRTAMFGKTRLGKSNVVKLIAEGVITNPPPGTTVGQVIFDVNGEYANDNAQDGTGDEGGSLFKAHQDECVVYALKKRGNTPSHELRLNFYENAPDGMTALRGFLETSGRGSMYITNFATTEVPEPSEVANHQPYNERTRLIRKVLAYWAVLHKAGYPANESRLGDLRMTVGKGKFNPGFDRDLRAEAYSGKTPPERIATLDELLRELELFTKFAKSKDWDLATDSGKPLFDAGDQALLKFLVPDAGKGPQMLGEYAEYHSPDASAVTKEIILHIRAGKTVILDLGSATDTMRQYFSDIISNELFVHQEWAFTHEKLKNHYVQLYFEEAHNLFPPGGSQDMKGIYARFAKEGAKFHIGMVYSTQSPSTINGELLTQTENFFVGHLSSEYEVKALSRLQTAFSGVEQDILRTKQPGYMRMLTRSHRFVIPVQARMFQGRK</sequence>
<dbReference type="EMBL" id="FNAD01000012">
    <property type="protein sequence ID" value="SDE07108.1"/>
    <property type="molecule type" value="Genomic_DNA"/>
</dbReference>
<dbReference type="SUPFAM" id="SSF52540">
    <property type="entry name" value="P-loop containing nucleoside triphosphate hydrolases"/>
    <property type="match status" value="1"/>
</dbReference>
<dbReference type="PANTHER" id="PTHR42957">
    <property type="entry name" value="HELICASE MJ1565-RELATED"/>
    <property type="match status" value="1"/>
</dbReference>
<dbReference type="Pfam" id="PF01935">
    <property type="entry name" value="DUF87"/>
    <property type="match status" value="1"/>
</dbReference>
<dbReference type="AlphaFoldDB" id="A0A1G6ZWQ1"/>
<gene>
    <name evidence="2" type="ORF">SAMN05216270_11210</name>
</gene>
<dbReference type="RefSeq" id="WP_091038504.1">
    <property type="nucleotide sequence ID" value="NZ_FNAD01000012.1"/>
</dbReference>
<accession>A0A1G6ZWQ1</accession>
<reference evidence="3" key="1">
    <citation type="submission" date="2016-10" db="EMBL/GenBank/DDBJ databases">
        <authorList>
            <person name="Varghese N."/>
            <person name="Submissions S."/>
        </authorList>
    </citation>
    <scope>NUCLEOTIDE SEQUENCE [LARGE SCALE GENOMIC DNA]</scope>
    <source>
        <strain evidence="3">CGMCC 4.3516</strain>
    </source>
</reference>
<name>A0A1G6ZWQ1_9ACTN</name>
<protein>
    <recommendedName>
        <fullName evidence="1">Helicase HerA central domain-containing protein</fullName>
    </recommendedName>
</protein>
<dbReference type="OrthoDB" id="9806951at2"/>
<dbReference type="Gene3D" id="3.40.50.300">
    <property type="entry name" value="P-loop containing nucleotide triphosphate hydrolases"/>
    <property type="match status" value="2"/>
</dbReference>
<proteinExistence type="predicted"/>
<dbReference type="STRING" id="58114.SAMN05216270_11210"/>
<evidence type="ECO:0000313" key="2">
    <source>
        <dbReference type="EMBL" id="SDE07108.1"/>
    </source>
</evidence>
<feature type="domain" description="Helicase HerA central" evidence="1">
    <location>
        <begin position="208"/>
        <end position="313"/>
    </location>
</feature>
<evidence type="ECO:0000259" key="1">
    <source>
        <dbReference type="Pfam" id="PF01935"/>
    </source>
</evidence>
<keyword evidence="3" id="KW-1185">Reference proteome</keyword>
<dbReference type="InterPro" id="IPR002789">
    <property type="entry name" value="HerA_central"/>
</dbReference>
<dbReference type="PANTHER" id="PTHR42957:SF1">
    <property type="entry name" value="HELICASE MJ1565-RELATED"/>
    <property type="match status" value="1"/>
</dbReference>
<dbReference type="Proteomes" id="UP000198949">
    <property type="component" value="Unassembled WGS sequence"/>
</dbReference>
<organism evidence="2 3">
    <name type="scientific">Glycomyces harbinensis</name>
    <dbReference type="NCBI Taxonomy" id="58114"/>
    <lineage>
        <taxon>Bacteria</taxon>
        <taxon>Bacillati</taxon>
        <taxon>Actinomycetota</taxon>
        <taxon>Actinomycetes</taxon>
        <taxon>Glycomycetales</taxon>
        <taxon>Glycomycetaceae</taxon>
        <taxon>Glycomyces</taxon>
    </lineage>
</organism>
<evidence type="ECO:0000313" key="3">
    <source>
        <dbReference type="Proteomes" id="UP000198949"/>
    </source>
</evidence>
<dbReference type="InterPro" id="IPR027417">
    <property type="entry name" value="P-loop_NTPase"/>
</dbReference>